<accession>A0ABY5PDP7</accession>
<sequence>MSFSDQPPGGGFPPGGPGEGRQPTEEELRAAYEAEIKRLRVEDVIVQTVVSLINLGARKAGIAPGTEDEQDPEQLQQAIDASRALLPFVESALGPEAGQLRDALSQLQMAYARGAGGGAGEPAAPGEAPAPEQPAAAPEPPAGQEPPSRLWIPGQ</sequence>
<evidence type="ECO:0000313" key="2">
    <source>
        <dbReference type="EMBL" id="UUY02758.1"/>
    </source>
</evidence>
<protein>
    <recommendedName>
        <fullName evidence="4">DUF1844 domain-containing protein</fullName>
    </recommendedName>
</protein>
<proteinExistence type="predicted"/>
<reference evidence="3" key="1">
    <citation type="submission" date="2021-11" db="EMBL/GenBank/DDBJ databases">
        <title>Cultivation dependent microbiological survey of springs from the worlds oldest radium mine currently devoted to the extraction of radon-saturated water.</title>
        <authorList>
            <person name="Kapinusova G."/>
            <person name="Smrhova T."/>
            <person name="Strejcek M."/>
            <person name="Suman J."/>
            <person name="Jani K."/>
            <person name="Pajer P."/>
            <person name="Uhlik O."/>
        </authorList>
    </citation>
    <scope>NUCLEOTIDE SEQUENCE [LARGE SCALE GENOMIC DNA]</scope>
    <source>
        <strain evidence="3">J379</strain>
    </source>
</reference>
<evidence type="ECO:0000256" key="1">
    <source>
        <dbReference type="SAM" id="MobiDB-lite"/>
    </source>
</evidence>
<name>A0ABY5PDP7_9ACTN</name>
<feature type="region of interest" description="Disordered" evidence="1">
    <location>
        <begin position="1"/>
        <end position="27"/>
    </location>
</feature>
<keyword evidence="3" id="KW-1185">Reference proteome</keyword>
<dbReference type="Proteomes" id="UP001058860">
    <property type="component" value="Chromosome"/>
</dbReference>
<feature type="compositionally biased region" description="Low complexity" evidence="1">
    <location>
        <begin position="121"/>
        <end position="136"/>
    </location>
</feature>
<dbReference type="RefSeq" id="WP_353863281.1">
    <property type="nucleotide sequence ID" value="NZ_CP088295.1"/>
</dbReference>
<evidence type="ECO:0008006" key="4">
    <source>
        <dbReference type="Google" id="ProtNLM"/>
    </source>
</evidence>
<organism evidence="2 3">
    <name type="scientific">Svornostia abyssi</name>
    <dbReference type="NCBI Taxonomy" id="2898438"/>
    <lineage>
        <taxon>Bacteria</taxon>
        <taxon>Bacillati</taxon>
        <taxon>Actinomycetota</taxon>
        <taxon>Thermoleophilia</taxon>
        <taxon>Solirubrobacterales</taxon>
        <taxon>Baekduiaceae</taxon>
        <taxon>Svornostia</taxon>
    </lineage>
</organism>
<dbReference type="EMBL" id="CP088295">
    <property type="protein sequence ID" value="UUY02758.1"/>
    <property type="molecule type" value="Genomic_DNA"/>
</dbReference>
<feature type="region of interest" description="Disordered" evidence="1">
    <location>
        <begin position="114"/>
        <end position="155"/>
    </location>
</feature>
<gene>
    <name evidence="2" type="ORF">LRS13_19025</name>
</gene>
<evidence type="ECO:0000313" key="3">
    <source>
        <dbReference type="Proteomes" id="UP001058860"/>
    </source>
</evidence>